<protein>
    <submittedName>
        <fullName evidence="1">43313_t:CDS:1</fullName>
    </submittedName>
</protein>
<accession>A0ABM8W0D6</accession>
<dbReference type="EMBL" id="CAJVQB010000501">
    <property type="protein sequence ID" value="CAG8492557.1"/>
    <property type="molecule type" value="Genomic_DNA"/>
</dbReference>
<dbReference type="Proteomes" id="UP000789901">
    <property type="component" value="Unassembled WGS sequence"/>
</dbReference>
<reference evidence="1 2" key="1">
    <citation type="submission" date="2021-06" db="EMBL/GenBank/DDBJ databases">
        <authorList>
            <person name="Kallberg Y."/>
            <person name="Tangrot J."/>
            <person name="Rosling A."/>
        </authorList>
    </citation>
    <scope>NUCLEOTIDE SEQUENCE [LARGE SCALE GENOMIC DNA]</scope>
    <source>
        <strain evidence="1 2">120-4 pot B 10/14</strain>
    </source>
</reference>
<keyword evidence="2" id="KW-1185">Reference proteome</keyword>
<evidence type="ECO:0000313" key="2">
    <source>
        <dbReference type="Proteomes" id="UP000789901"/>
    </source>
</evidence>
<organism evidence="1 2">
    <name type="scientific">Gigaspora margarita</name>
    <dbReference type="NCBI Taxonomy" id="4874"/>
    <lineage>
        <taxon>Eukaryota</taxon>
        <taxon>Fungi</taxon>
        <taxon>Fungi incertae sedis</taxon>
        <taxon>Mucoromycota</taxon>
        <taxon>Glomeromycotina</taxon>
        <taxon>Glomeromycetes</taxon>
        <taxon>Diversisporales</taxon>
        <taxon>Gigasporaceae</taxon>
        <taxon>Gigaspora</taxon>
    </lineage>
</organism>
<comment type="caution">
    <text evidence="1">The sequence shown here is derived from an EMBL/GenBank/DDBJ whole genome shotgun (WGS) entry which is preliminary data.</text>
</comment>
<gene>
    <name evidence="1" type="ORF">GMARGA_LOCUS1792</name>
</gene>
<name>A0ABM8W0D6_GIGMA</name>
<proteinExistence type="predicted"/>
<sequence length="103" mass="12034">MAHKASELIQKKIEEQQKEFYVVLIEDFNHIVNLAVDKQPKNLKDMVEKAEIEEIETITGSDHSLVLLQLRTDSIFSQIKECSFEKNQTTRLIWNLDMATKEN</sequence>
<evidence type="ECO:0000313" key="1">
    <source>
        <dbReference type="EMBL" id="CAG8492557.1"/>
    </source>
</evidence>